<feature type="domain" description="Ataxin-10" evidence="7">
    <location>
        <begin position="399"/>
        <end position="496"/>
    </location>
</feature>
<dbReference type="Pfam" id="PF09759">
    <property type="entry name" value="Atx10homo_assoc"/>
    <property type="match status" value="1"/>
</dbReference>
<reference evidence="8" key="1">
    <citation type="submission" date="2020-05" db="EMBL/GenBank/DDBJ databases">
        <authorList>
            <person name="Rincon C."/>
            <person name="Sanders R I."/>
            <person name="Robbins C."/>
            <person name="Chaturvedi A."/>
        </authorList>
    </citation>
    <scope>NUCLEOTIDE SEQUENCE</scope>
    <source>
        <strain evidence="8">CHB12</strain>
    </source>
</reference>
<protein>
    <recommendedName>
        <fullName evidence="5">Ataxin-10 homolog</fullName>
    </recommendedName>
    <alternativeName>
        <fullName evidence="6">Copper transport protein 86</fullName>
    </alternativeName>
</protein>
<dbReference type="Proteomes" id="UP000684084">
    <property type="component" value="Unassembled WGS sequence"/>
</dbReference>
<evidence type="ECO:0000256" key="6">
    <source>
        <dbReference type="ARBA" id="ARBA00044805"/>
    </source>
</evidence>
<keyword evidence="2" id="KW-0132">Cell division</keyword>
<comment type="caution">
    <text evidence="8">The sequence shown here is derived from an EMBL/GenBank/DDBJ whole genome shotgun (WGS) entry which is preliminary data.</text>
</comment>
<dbReference type="Gene3D" id="1.25.10.10">
    <property type="entry name" value="Leucine-rich Repeat Variant"/>
    <property type="match status" value="1"/>
</dbReference>
<comment type="function">
    <text evidence="4">May play a role in the regulation of cytokinesis.</text>
</comment>
<dbReference type="AlphaFoldDB" id="A0A915ZHU8"/>
<dbReference type="OrthoDB" id="379794at2759"/>
<dbReference type="GO" id="GO:0051301">
    <property type="term" value="P:cell division"/>
    <property type="evidence" value="ECO:0007669"/>
    <property type="project" value="UniProtKB-KW"/>
</dbReference>
<evidence type="ECO:0000313" key="8">
    <source>
        <dbReference type="EMBL" id="CAB5377812.1"/>
    </source>
</evidence>
<evidence type="ECO:0000256" key="1">
    <source>
        <dbReference type="ARBA" id="ARBA00008384"/>
    </source>
</evidence>
<dbReference type="GO" id="GO:0005829">
    <property type="term" value="C:cytosol"/>
    <property type="evidence" value="ECO:0007669"/>
    <property type="project" value="TreeGrafter"/>
</dbReference>
<organism evidence="8 9">
    <name type="scientific">Rhizophagus irregularis</name>
    <dbReference type="NCBI Taxonomy" id="588596"/>
    <lineage>
        <taxon>Eukaryota</taxon>
        <taxon>Fungi</taxon>
        <taxon>Fungi incertae sedis</taxon>
        <taxon>Mucoromycota</taxon>
        <taxon>Glomeromycotina</taxon>
        <taxon>Glomeromycetes</taxon>
        <taxon>Glomerales</taxon>
        <taxon>Glomeraceae</taxon>
        <taxon>Rhizophagus</taxon>
    </lineage>
</organism>
<accession>A0A915ZHU8</accession>
<dbReference type="EMBL" id="CAGKOT010000038">
    <property type="protein sequence ID" value="CAB5377812.1"/>
    <property type="molecule type" value="Genomic_DNA"/>
</dbReference>
<evidence type="ECO:0000256" key="4">
    <source>
        <dbReference type="ARBA" id="ARBA00044746"/>
    </source>
</evidence>
<dbReference type="InterPro" id="IPR016024">
    <property type="entry name" value="ARM-type_fold"/>
</dbReference>
<proteinExistence type="inferred from homology"/>
<dbReference type="InterPro" id="IPR051374">
    <property type="entry name" value="Ataxin-10/CTR86_families"/>
</dbReference>
<keyword evidence="3" id="KW-0131">Cell cycle</keyword>
<gene>
    <name evidence="8" type="ORF">CHRIB12_LOCUS15912</name>
</gene>
<evidence type="ECO:0000256" key="3">
    <source>
        <dbReference type="ARBA" id="ARBA00023306"/>
    </source>
</evidence>
<dbReference type="VEuPathDB" id="FungiDB:RhiirFUN_009223"/>
<comment type="similarity">
    <text evidence="1">Belongs to the ataxin-10 family.</text>
</comment>
<sequence>MCYVSSTMDFTNSSLIIQRLENCSNDPLNNLDNIVNHLKRIIYATQSNLAYRETLGQESQFWIVTTKLWDWTSERLLKDELSVLPIISELVRLFRNIVAAVLENQNQALNQKWNEITEKILWYSMLKFDDNRFVPILRFGSQALSNVITGNVDAQEIIWSDFMNRTEPNDILSTLVNCEDCVVLTSVLVLVYNCIHENEFRSKTLIESHSGIRFLKLLLERADTLLEDESSQNFELMYALISRLIDFGFFPSLYDSLNHPSIQVPTRHQIILLKILDSGFFSSSLKINETSISLCTRIVKGFNSICPRVIYIMQQAENNSVVMENSHLLYTALVLFLQCIGKLSQEGDREMCECLFKEGIITSSISLLFQADKTLPRMTNATTLVTQTHQQASSDFKFVKRDIVKIIGNMAYENKIVQDEVRELGGIPLILNQCNIDDNNPYIREYAIFALRNLLINNPENQKLVEQLTPIETVQHPALQDVGIMTELGQDGKIKFSIDPSKNGRK</sequence>
<evidence type="ECO:0000259" key="7">
    <source>
        <dbReference type="Pfam" id="PF09759"/>
    </source>
</evidence>
<evidence type="ECO:0000313" key="9">
    <source>
        <dbReference type="Proteomes" id="UP000684084"/>
    </source>
</evidence>
<evidence type="ECO:0000256" key="5">
    <source>
        <dbReference type="ARBA" id="ARBA00044801"/>
    </source>
</evidence>
<dbReference type="InterPro" id="IPR011989">
    <property type="entry name" value="ARM-like"/>
</dbReference>
<dbReference type="InterPro" id="IPR019156">
    <property type="entry name" value="Ataxin-10_domain"/>
</dbReference>
<dbReference type="PANTHER" id="PTHR13255">
    <property type="entry name" value="ATAXIN-10"/>
    <property type="match status" value="1"/>
</dbReference>
<evidence type="ECO:0000256" key="2">
    <source>
        <dbReference type="ARBA" id="ARBA00022618"/>
    </source>
</evidence>
<dbReference type="SUPFAM" id="SSF48371">
    <property type="entry name" value="ARM repeat"/>
    <property type="match status" value="2"/>
</dbReference>
<name>A0A915ZHU8_9GLOM</name>
<dbReference type="PANTHER" id="PTHR13255:SF0">
    <property type="entry name" value="ATAXIN-10"/>
    <property type="match status" value="1"/>
</dbReference>